<proteinExistence type="predicted"/>
<dbReference type="KEGG" id="vg:26796417"/>
<dbReference type="GeneID" id="26796417"/>
<dbReference type="EMBL" id="KR080204">
    <property type="protein sequence ID" value="AKF15162.1"/>
    <property type="molecule type" value="Genomic_DNA"/>
</dbReference>
<evidence type="ECO:0000313" key="2">
    <source>
        <dbReference type="Proteomes" id="UP000201946"/>
    </source>
</evidence>
<name>A0A0F6SK12_9CAUD</name>
<dbReference type="RefSeq" id="YP_009225419.1">
    <property type="nucleotide sequence ID" value="NC_029093.1"/>
</dbReference>
<sequence length="122" mass="13182">MSTITNKYAEALESGNFHAGSVCVDCLMGLANGDWPTVGEGDWTQQSEDNANATLAEYDVTLGHLHDGPWSTCSHAGEDCEEDCDCERTAFAYGNVNPCSVCNSRLSGSREDVTMVRKALLR</sequence>
<dbReference type="Proteomes" id="UP000201946">
    <property type="component" value="Segment"/>
</dbReference>
<protein>
    <submittedName>
        <fullName evidence="1">Uncharacterized protein</fullName>
    </submittedName>
</protein>
<reference evidence="1 2" key="1">
    <citation type="journal article" date="2015" name="Genome Announc.">
        <title>Genome Sequence of Mycobacteriophage Mindy.</title>
        <authorList>
            <person name="Pope W.H."/>
            <person name="Bernstein N.I."/>
            <person name="Fasolas C.S."/>
            <person name="Mezghani N."/>
            <person name="Pressimone C.A."/>
            <person name="Selvakumar P."/>
            <person name="Stanton A.C."/>
            <person name="Lapin J.S."/>
            <person name="Prout A.K."/>
            <person name="Grubb S.R."/>
            <person name="Warner M.H."/>
            <person name="Bowman C.A."/>
            <person name="Russell D.A."/>
            <person name="Hatfull G.F."/>
        </authorList>
    </citation>
    <scope>NUCLEOTIDE SEQUENCE [LARGE SCALE GENOMIC DNA]</scope>
</reference>
<evidence type="ECO:0000313" key="1">
    <source>
        <dbReference type="EMBL" id="AKF15162.1"/>
    </source>
</evidence>
<gene>
    <name evidence="1" type="primary">134</name>
    <name evidence="1" type="ORF">SEA_MINDY_134</name>
</gene>
<accession>A0A0F6SK12</accession>
<organism evidence="1 2">
    <name type="scientific">Mycobacterium phage Mindy</name>
    <dbReference type="NCBI Taxonomy" id="1647311"/>
    <lineage>
        <taxon>Viruses</taxon>
        <taxon>Duplodnaviria</taxon>
        <taxon>Heunggongvirae</taxon>
        <taxon>Uroviricota</taxon>
        <taxon>Caudoviricetes</taxon>
        <taxon>Kostyavirus</taxon>
        <taxon>Kostyavirus toto</taxon>
    </lineage>
</organism>